<gene>
    <name evidence="1" type="ORF">PILCRDRAFT_12952</name>
</gene>
<keyword evidence="2" id="KW-1185">Reference proteome</keyword>
<accession>A0A0C3F8L6</accession>
<protein>
    <submittedName>
        <fullName evidence="1">Uncharacterized protein</fullName>
    </submittedName>
</protein>
<dbReference type="InParanoid" id="A0A0C3F8L6"/>
<proteinExistence type="predicted"/>
<dbReference type="Proteomes" id="UP000054166">
    <property type="component" value="Unassembled WGS sequence"/>
</dbReference>
<reference evidence="2" key="2">
    <citation type="submission" date="2015-01" db="EMBL/GenBank/DDBJ databases">
        <title>Evolutionary Origins and Diversification of the Mycorrhizal Mutualists.</title>
        <authorList>
            <consortium name="DOE Joint Genome Institute"/>
            <consortium name="Mycorrhizal Genomics Consortium"/>
            <person name="Kohler A."/>
            <person name="Kuo A."/>
            <person name="Nagy L.G."/>
            <person name="Floudas D."/>
            <person name="Copeland A."/>
            <person name="Barry K.W."/>
            <person name="Cichocki N."/>
            <person name="Veneault-Fourrey C."/>
            <person name="LaButti K."/>
            <person name="Lindquist E.A."/>
            <person name="Lipzen A."/>
            <person name="Lundell T."/>
            <person name="Morin E."/>
            <person name="Murat C."/>
            <person name="Riley R."/>
            <person name="Ohm R."/>
            <person name="Sun H."/>
            <person name="Tunlid A."/>
            <person name="Henrissat B."/>
            <person name="Grigoriev I.V."/>
            <person name="Hibbett D.S."/>
            <person name="Martin F."/>
        </authorList>
    </citation>
    <scope>NUCLEOTIDE SEQUENCE [LARGE SCALE GENOMIC DNA]</scope>
    <source>
        <strain evidence="2">F 1598</strain>
    </source>
</reference>
<organism evidence="1 2">
    <name type="scientific">Piloderma croceum (strain F 1598)</name>
    <dbReference type="NCBI Taxonomy" id="765440"/>
    <lineage>
        <taxon>Eukaryota</taxon>
        <taxon>Fungi</taxon>
        <taxon>Dikarya</taxon>
        <taxon>Basidiomycota</taxon>
        <taxon>Agaricomycotina</taxon>
        <taxon>Agaricomycetes</taxon>
        <taxon>Agaricomycetidae</taxon>
        <taxon>Atheliales</taxon>
        <taxon>Atheliaceae</taxon>
        <taxon>Piloderma</taxon>
    </lineage>
</organism>
<dbReference type="HOGENOM" id="CLU_2590621_0_0_1"/>
<sequence length="80" mass="9004">MTSRGPTTPDPSRMLALTENTWVKIKSCMAAMQRDGFKDGYVVLIRKVQESNTTPGRWTNVVNDTQYAIGHKVLVKFSTE</sequence>
<dbReference type="EMBL" id="KN833037">
    <property type="protein sequence ID" value="KIM76184.1"/>
    <property type="molecule type" value="Genomic_DNA"/>
</dbReference>
<evidence type="ECO:0000313" key="1">
    <source>
        <dbReference type="EMBL" id="KIM76184.1"/>
    </source>
</evidence>
<dbReference type="AlphaFoldDB" id="A0A0C3F8L6"/>
<reference evidence="1 2" key="1">
    <citation type="submission" date="2014-04" db="EMBL/GenBank/DDBJ databases">
        <authorList>
            <consortium name="DOE Joint Genome Institute"/>
            <person name="Kuo A."/>
            <person name="Tarkka M."/>
            <person name="Buscot F."/>
            <person name="Kohler A."/>
            <person name="Nagy L.G."/>
            <person name="Floudas D."/>
            <person name="Copeland A."/>
            <person name="Barry K.W."/>
            <person name="Cichocki N."/>
            <person name="Veneault-Fourrey C."/>
            <person name="LaButti K."/>
            <person name="Lindquist E.A."/>
            <person name="Lipzen A."/>
            <person name="Lundell T."/>
            <person name="Morin E."/>
            <person name="Murat C."/>
            <person name="Sun H."/>
            <person name="Tunlid A."/>
            <person name="Henrissat B."/>
            <person name="Grigoriev I.V."/>
            <person name="Hibbett D.S."/>
            <person name="Martin F."/>
            <person name="Nordberg H.P."/>
            <person name="Cantor M.N."/>
            <person name="Hua S.X."/>
        </authorList>
    </citation>
    <scope>NUCLEOTIDE SEQUENCE [LARGE SCALE GENOMIC DNA]</scope>
    <source>
        <strain evidence="1 2">F 1598</strain>
    </source>
</reference>
<evidence type="ECO:0000313" key="2">
    <source>
        <dbReference type="Proteomes" id="UP000054166"/>
    </source>
</evidence>
<name>A0A0C3F8L6_PILCF</name>